<comment type="similarity">
    <text evidence="1">Belongs to the helicase family. UvrD subfamily.</text>
</comment>
<dbReference type="GO" id="GO:0043138">
    <property type="term" value="F:3'-5' DNA helicase activity"/>
    <property type="evidence" value="ECO:0007669"/>
    <property type="project" value="UniProtKB-EC"/>
</dbReference>
<evidence type="ECO:0000256" key="11">
    <source>
        <dbReference type="PROSITE-ProRule" id="PRU00560"/>
    </source>
</evidence>
<evidence type="ECO:0000259" key="12">
    <source>
        <dbReference type="PROSITE" id="PS51198"/>
    </source>
</evidence>
<dbReference type="SUPFAM" id="SSF52540">
    <property type="entry name" value="P-loop containing nucleoside triphosphate hydrolases"/>
    <property type="match status" value="1"/>
</dbReference>
<dbReference type="InterPro" id="IPR000212">
    <property type="entry name" value="DNA_helicase_UvrD/REP"/>
</dbReference>
<evidence type="ECO:0000256" key="2">
    <source>
        <dbReference type="ARBA" id="ARBA00022741"/>
    </source>
</evidence>
<dbReference type="PANTHER" id="PTHR11070:SF2">
    <property type="entry name" value="ATP-DEPENDENT DNA HELICASE SRS2"/>
    <property type="match status" value="1"/>
</dbReference>
<keyword evidence="3 11" id="KW-0378">Hydrolase</keyword>
<dbReference type="AlphaFoldDB" id="A0A1F7F5V1"/>
<keyword evidence="6" id="KW-0238">DNA-binding</keyword>
<keyword evidence="2 11" id="KW-0547">Nucleotide-binding</keyword>
<evidence type="ECO:0000256" key="6">
    <source>
        <dbReference type="ARBA" id="ARBA00023125"/>
    </source>
</evidence>
<dbReference type="EMBL" id="MFYX01000115">
    <property type="protein sequence ID" value="OGK01962.1"/>
    <property type="molecule type" value="Genomic_DNA"/>
</dbReference>
<feature type="binding site" evidence="11">
    <location>
        <begin position="35"/>
        <end position="42"/>
    </location>
    <ligand>
        <name>ATP</name>
        <dbReference type="ChEBI" id="CHEBI:30616"/>
    </ligand>
</feature>
<evidence type="ECO:0000256" key="4">
    <source>
        <dbReference type="ARBA" id="ARBA00022806"/>
    </source>
</evidence>
<comment type="catalytic activity">
    <reaction evidence="10">
        <text>ATP + H2O = ADP + phosphate + H(+)</text>
        <dbReference type="Rhea" id="RHEA:13065"/>
        <dbReference type="ChEBI" id="CHEBI:15377"/>
        <dbReference type="ChEBI" id="CHEBI:15378"/>
        <dbReference type="ChEBI" id="CHEBI:30616"/>
        <dbReference type="ChEBI" id="CHEBI:43474"/>
        <dbReference type="ChEBI" id="CHEBI:456216"/>
        <dbReference type="EC" id="5.6.2.4"/>
    </reaction>
</comment>
<evidence type="ECO:0000256" key="9">
    <source>
        <dbReference type="ARBA" id="ARBA00034808"/>
    </source>
</evidence>
<dbReference type="CDD" id="cd18807">
    <property type="entry name" value="SF1_C_UvrD"/>
    <property type="match status" value="1"/>
</dbReference>
<dbReference type="GO" id="GO:0003677">
    <property type="term" value="F:DNA binding"/>
    <property type="evidence" value="ECO:0007669"/>
    <property type="project" value="UniProtKB-KW"/>
</dbReference>
<reference evidence="13 14" key="1">
    <citation type="journal article" date="2016" name="Nat. Commun.">
        <title>Thousands of microbial genomes shed light on interconnected biogeochemical processes in an aquifer system.</title>
        <authorList>
            <person name="Anantharaman K."/>
            <person name="Brown C.T."/>
            <person name="Hug L.A."/>
            <person name="Sharon I."/>
            <person name="Castelle C.J."/>
            <person name="Probst A.J."/>
            <person name="Thomas B.C."/>
            <person name="Singh A."/>
            <person name="Wilkins M.J."/>
            <person name="Karaoz U."/>
            <person name="Brodie E.L."/>
            <person name="Williams K.H."/>
            <person name="Hubbard S.S."/>
            <person name="Banfield J.F."/>
        </authorList>
    </citation>
    <scope>NUCLEOTIDE SEQUENCE [LARGE SCALE GENOMIC DNA]</scope>
</reference>
<dbReference type="EC" id="5.6.2.4" evidence="9"/>
<keyword evidence="7" id="KW-0413">Isomerase</keyword>
<dbReference type="GO" id="GO:0016887">
    <property type="term" value="F:ATP hydrolysis activity"/>
    <property type="evidence" value="ECO:0007669"/>
    <property type="project" value="RHEA"/>
</dbReference>
<proteinExistence type="inferred from homology"/>
<evidence type="ECO:0000256" key="5">
    <source>
        <dbReference type="ARBA" id="ARBA00022840"/>
    </source>
</evidence>
<dbReference type="InterPro" id="IPR014017">
    <property type="entry name" value="DNA_helicase_UvrD-like_C"/>
</dbReference>
<dbReference type="Gene3D" id="1.10.10.160">
    <property type="match status" value="1"/>
</dbReference>
<dbReference type="InterPro" id="IPR014016">
    <property type="entry name" value="UvrD-like_ATP-bd"/>
</dbReference>
<dbReference type="PANTHER" id="PTHR11070">
    <property type="entry name" value="UVRD / RECB / PCRA DNA HELICASE FAMILY MEMBER"/>
    <property type="match status" value="1"/>
</dbReference>
<dbReference type="Pfam" id="PF00580">
    <property type="entry name" value="UvrD-helicase"/>
    <property type="match status" value="1"/>
</dbReference>
<evidence type="ECO:0000313" key="14">
    <source>
        <dbReference type="Proteomes" id="UP000179243"/>
    </source>
</evidence>
<name>A0A1F7F5V1_UNCRA</name>
<dbReference type="GO" id="GO:0005829">
    <property type="term" value="C:cytosol"/>
    <property type="evidence" value="ECO:0007669"/>
    <property type="project" value="TreeGrafter"/>
</dbReference>
<protein>
    <recommendedName>
        <fullName evidence="9">DNA 3'-5' helicase</fullName>
        <ecNumber evidence="9">5.6.2.4</ecNumber>
    </recommendedName>
</protein>
<evidence type="ECO:0000256" key="3">
    <source>
        <dbReference type="ARBA" id="ARBA00022801"/>
    </source>
</evidence>
<evidence type="ECO:0000256" key="8">
    <source>
        <dbReference type="ARBA" id="ARBA00034617"/>
    </source>
</evidence>
<comment type="caution">
    <text evidence="13">The sequence shown here is derived from an EMBL/GenBank/DDBJ whole genome shotgun (WGS) entry which is preliminary data.</text>
</comment>
<dbReference type="GO" id="GO:0000725">
    <property type="term" value="P:recombinational repair"/>
    <property type="evidence" value="ECO:0007669"/>
    <property type="project" value="TreeGrafter"/>
</dbReference>
<keyword evidence="4 11" id="KW-0347">Helicase</keyword>
<dbReference type="Gene3D" id="3.40.50.300">
    <property type="entry name" value="P-loop containing nucleotide triphosphate hydrolases"/>
    <property type="match status" value="3"/>
</dbReference>
<dbReference type="PROSITE" id="PS51198">
    <property type="entry name" value="UVRD_HELICASE_ATP_BIND"/>
    <property type="match status" value="1"/>
</dbReference>
<keyword evidence="5 11" id="KW-0067">ATP-binding</keyword>
<sequence length="508" mass="57664">MTGPIIDILLNGVNPEQRRAILHDHAKDGPLLVLAGAGTGKTSVITRRIAYCIANGANPASICAVTFTRAAALEMKERTCSLLERCGLGRIGATMTIATFHSLALSIVKESCPGITVAGEGETRGLLRNVALQCRKSMGEPAGALPFFDEACDTLERLRSHFESPETIDFDAMGIRDNREYFRALWKGYSTEKKARNIIDFNDMISRCLELLRDNAGLLDRWRNRFTYIHIDEYQDTNIPQYALSRMLAGGNPNVFIVGDDDQSIYRFRGADVSNILKFQEDYPRSTMIKLETNYRSTPNILALANAIFKKKKHGLRKQLKPNMKNTNTHFMENLKIRLFCGNHEDDETTYVLAQSRELINTGAFSPADITILCRMNYQVDSWKELLRAENLPLAAMTLHSAKGLEFPVVFYAGLNEGLSPLKPRDNTTEREQRAHLDEETRLFYVGVTRAKYLLFLTSAREQRWYGKKRKFARSRFFSLVPRAIRFRRPLFTFLRDLLLEAPEPAST</sequence>
<evidence type="ECO:0000256" key="7">
    <source>
        <dbReference type="ARBA" id="ARBA00023235"/>
    </source>
</evidence>
<dbReference type="GO" id="GO:0005524">
    <property type="term" value="F:ATP binding"/>
    <property type="evidence" value="ECO:0007669"/>
    <property type="project" value="UniProtKB-UniRule"/>
</dbReference>
<evidence type="ECO:0000256" key="1">
    <source>
        <dbReference type="ARBA" id="ARBA00009922"/>
    </source>
</evidence>
<accession>A0A1F7F5V1</accession>
<organism evidence="13 14">
    <name type="scientific">Candidatus Raymondbacteria bacterium RIFOXYD12_FULL_49_13</name>
    <dbReference type="NCBI Taxonomy" id="1817890"/>
    <lineage>
        <taxon>Bacteria</taxon>
        <taxon>Raymondiibacteriota</taxon>
    </lineage>
</organism>
<comment type="catalytic activity">
    <reaction evidence="8">
        <text>Couples ATP hydrolysis with the unwinding of duplex DNA by translocating in the 3'-5' direction.</text>
        <dbReference type="EC" id="5.6.2.4"/>
    </reaction>
</comment>
<dbReference type="InterPro" id="IPR013986">
    <property type="entry name" value="DExx_box_DNA_helicase_dom_sf"/>
</dbReference>
<gene>
    <name evidence="13" type="ORF">A2519_17690</name>
</gene>
<feature type="domain" description="UvrD-like helicase ATP-binding" evidence="12">
    <location>
        <begin position="14"/>
        <end position="298"/>
    </location>
</feature>
<dbReference type="Proteomes" id="UP000179243">
    <property type="component" value="Unassembled WGS sequence"/>
</dbReference>
<dbReference type="InterPro" id="IPR027417">
    <property type="entry name" value="P-loop_NTPase"/>
</dbReference>
<evidence type="ECO:0000256" key="10">
    <source>
        <dbReference type="ARBA" id="ARBA00048988"/>
    </source>
</evidence>
<dbReference type="GO" id="GO:0033202">
    <property type="term" value="C:DNA helicase complex"/>
    <property type="evidence" value="ECO:0007669"/>
    <property type="project" value="TreeGrafter"/>
</dbReference>
<dbReference type="CDD" id="cd17932">
    <property type="entry name" value="DEXQc_UvrD"/>
    <property type="match status" value="1"/>
</dbReference>
<evidence type="ECO:0000313" key="13">
    <source>
        <dbReference type="EMBL" id="OGK01962.1"/>
    </source>
</evidence>
<dbReference type="Pfam" id="PF13361">
    <property type="entry name" value="UvrD_C"/>
    <property type="match status" value="2"/>
</dbReference>